<dbReference type="PANTHER" id="PTHR20953">
    <property type="entry name" value="KINASE-RELATED"/>
    <property type="match status" value="1"/>
</dbReference>
<dbReference type="Gene3D" id="3.40.50.300">
    <property type="entry name" value="P-loop containing nucleotide triphosphate hydrolases"/>
    <property type="match status" value="1"/>
</dbReference>
<evidence type="ECO:0000256" key="1">
    <source>
        <dbReference type="ARBA" id="ARBA00022741"/>
    </source>
</evidence>
<reference evidence="4 5" key="1">
    <citation type="submission" date="2020-08" db="EMBL/GenBank/DDBJ databases">
        <title>Genome public.</title>
        <authorList>
            <person name="Liu C."/>
            <person name="Sun Q."/>
        </authorList>
    </citation>
    <scope>NUCLEOTIDE SEQUENCE [LARGE SCALE GENOMIC DNA]</scope>
    <source>
        <strain evidence="4 5">NSJ-43</strain>
    </source>
</reference>
<proteinExistence type="predicted"/>
<feature type="domain" description="AAA+ ATPase" evidence="3">
    <location>
        <begin position="144"/>
        <end position="290"/>
    </location>
</feature>
<dbReference type="InterPro" id="IPR014217">
    <property type="entry name" value="Spore_III_AA"/>
</dbReference>
<dbReference type="NCBIfam" id="TIGR02858">
    <property type="entry name" value="spore_III_AA"/>
    <property type="match status" value="1"/>
</dbReference>
<sequence>MSDLKEITCLLPERLKRIVETEVMVPGKNGFCKLSEIRIRINRPAILMYNNNEEKVIENIKITSDDIAYIIQMVTRYSMYAYQDSIRQGYVTVKGGHRIGVAGQAITRDGHICGQKYISYINIRVAHEVVGCADEIIDFICSGGFKNTLVVSPPGCGKTTILRDIIRHISYGIGCVPLKVAIVDERSEIASSHVGIPQNDIGIRTDVLDMGLKSEGMIMLVRSMSPQVVAVDEIGSMEDVMAIKQIINCGCHILASIHGYGIADCMNRRELAGMFGANGFERIVVLSDKNGAGTIEEMRAVKNGGL</sequence>
<accession>A0ABR7G0E7</accession>
<dbReference type="EMBL" id="JACOPD010000005">
    <property type="protein sequence ID" value="MBC5680921.1"/>
    <property type="molecule type" value="Genomic_DNA"/>
</dbReference>
<dbReference type="InterPro" id="IPR027417">
    <property type="entry name" value="P-loop_NTPase"/>
</dbReference>
<evidence type="ECO:0000313" key="5">
    <source>
        <dbReference type="Proteomes" id="UP000628463"/>
    </source>
</evidence>
<evidence type="ECO:0000259" key="3">
    <source>
        <dbReference type="SMART" id="SM00382"/>
    </source>
</evidence>
<gene>
    <name evidence="4" type="primary">spoIIIAA</name>
    <name evidence="4" type="ORF">H8S01_08110</name>
</gene>
<comment type="caution">
    <text evidence="4">The sequence shown here is derived from an EMBL/GenBank/DDBJ whole genome shotgun (WGS) entry which is preliminary data.</text>
</comment>
<dbReference type="SUPFAM" id="SSF52540">
    <property type="entry name" value="P-loop containing nucleoside triphosphate hydrolases"/>
    <property type="match status" value="1"/>
</dbReference>
<keyword evidence="2" id="KW-0067">ATP-binding</keyword>
<dbReference type="SMART" id="SM00382">
    <property type="entry name" value="AAA"/>
    <property type="match status" value="1"/>
</dbReference>
<dbReference type="Pfam" id="PF19568">
    <property type="entry name" value="Spore_III_AA"/>
    <property type="match status" value="1"/>
</dbReference>
<organism evidence="4 5">
    <name type="scientific">Lachnospira hominis</name>
    <name type="common">ex Liu et al. 2021</name>
    <dbReference type="NCBI Taxonomy" id="2763051"/>
    <lineage>
        <taxon>Bacteria</taxon>
        <taxon>Bacillati</taxon>
        <taxon>Bacillota</taxon>
        <taxon>Clostridia</taxon>
        <taxon>Lachnospirales</taxon>
        <taxon>Lachnospiraceae</taxon>
        <taxon>Lachnospira</taxon>
    </lineage>
</organism>
<dbReference type="Proteomes" id="UP000628463">
    <property type="component" value="Unassembled WGS sequence"/>
</dbReference>
<protein>
    <submittedName>
        <fullName evidence="4">Stage III sporulation protein AA</fullName>
    </submittedName>
</protein>
<dbReference type="RefSeq" id="WP_186836863.1">
    <property type="nucleotide sequence ID" value="NZ_JACOPD010000005.1"/>
</dbReference>
<evidence type="ECO:0000256" key="2">
    <source>
        <dbReference type="ARBA" id="ARBA00022840"/>
    </source>
</evidence>
<dbReference type="InterPro" id="IPR045735">
    <property type="entry name" value="Spore_III_AA_AAA+_ATPase"/>
</dbReference>
<name>A0ABR7G0E7_9FIRM</name>
<keyword evidence="5" id="KW-1185">Reference proteome</keyword>
<evidence type="ECO:0000313" key="4">
    <source>
        <dbReference type="EMBL" id="MBC5680921.1"/>
    </source>
</evidence>
<dbReference type="InterPro" id="IPR003593">
    <property type="entry name" value="AAA+_ATPase"/>
</dbReference>
<dbReference type="PANTHER" id="PTHR20953:SF3">
    <property type="entry name" value="P-LOOP CONTAINING NUCLEOSIDE TRIPHOSPHATE HYDROLASES SUPERFAMILY PROTEIN"/>
    <property type="match status" value="1"/>
</dbReference>
<keyword evidence="1" id="KW-0547">Nucleotide-binding</keyword>